<proteinExistence type="predicted"/>
<dbReference type="GO" id="GO:0003676">
    <property type="term" value="F:nucleic acid binding"/>
    <property type="evidence" value="ECO:0007669"/>
    <property type="project" value="InterPro"/>
</dbReference>
<keyword evidence="8" id="KW-0732">Signal</keyword>
<dbReference type="GO" id="GO:0022857">
    <property type="term" value="F:transmembrane transporter activity"/>
    <property type="evidence" value="ECO:0007669"/>
    <property type="project" value="InterPro"/>
</dbReference>
<feature type="transmembrane region" description="Helical" evidence="7">
    <location>
        <begin position="297"/>
        <end position="319"/>
    </location>
</feature>
<dbReference type="PROSITE" id="PS50158">
    <property type="entry name" value="ZF_CCHC"/>
    <property type="match status" value="1"/>
</dbReference>
<dbReference type="Pfam" id="PF00098">
    <property type="entry name" value="zf-CCHC"/>
    <property type="match status" value="1"/>
</dbReference>
<dbReference type="InterPro" id="IPR050549">
    <property type="entry name" value="MFS_Trehalose_Transporter"/>
</dbReference>
<dbReference type="Gene3D" id="4.10.60.10">
    <property type="entry name" value="Zinc finger, CCHC-type"/>
    <property type="match status" value="1"/>
</dbReference>
<comment type="caution">
    <text evidence="11">The sequence shown here is derived from an EMBL/GenBank/DDBJ whole genome shotgun (WGS) entry which is preliminary data.</text>
</comment>
<feature type="domain" description="CCHC-type" evidence="9">
    <location>
        <begin position="812"/>
        <end position="827"/>
    </location>
</feature>
<dbReference type="Gene3D" id="1.20.1250.20">
    <property type="entry name" value="MFS general substrate transporter like domains"/>
    <property type="match status" value="1"/>
</dbReference>
<feature type="transmembrane region" description="Helical" evidence="7">
    <location>
        <begin position="368"/>
        <end position="386"/>
    </location>
</feature>
<evidence type="ECO:0000259" key="10">
    <source>
        <dbReference type="PROSITE" id="PS50850"/>
    </source>
</evidence>
<keyword evidence="4 7" id="KW-0472">Membrane</keyword>
<feature type="signal peptide" evidence="8">
    <location>
        <begin position="1"/>
        <end position="27"/>
    </location>
</feature>
<evidence type="ECO:0000256" key="4">
    <source>
        <dbReference type="ARBA" id="ARBA00023136"/>
    </source>
</evidence>
<comment type="subcellular location">
    <subcellularLocation>
        <location evidence="1">Membrane</location>
        <topology evidence="1">Multi-pass membrane protein</topology>
    </subcellularLocation>
</comment>
<feature type="transmembrane region" description="Helical" evidence="7">
    <location>
        <begin position="135"/>
        <end position="154"/>
    </location>
</feature>
<dbReference type="PROSITE" id="PS50850">
    <property type="entry name" value="MFS"/>
    <property type="match status" value="1"/>
</dbReference>
<evidence type="ECO:0000256" key="5">
    <source>
        <dbReference type="PROSITE-ProRule" id="PRU00047"/>
    </source>
</evidence>
<dbReference type="EMBL" id="CAJHNJ030000138">
    <property type="protein sequence ID" value="CAG9136382.1"/>
    <property type="molecule type" value="Genomic_DNA"/>
</dbReference>
<dbReference type="PROSITE" id="PS00217">
    <property type="entry name" value="SUGAR_TRANSPORT_2"/>
    <property type="match status" value="1"/>
</dbReference>
<feature type="transmembrane region" description="Helical" evidence="7">
    <location>
        <begin position="51"/>
        <end position="74"/>
    </location>
</feature>
<feature type="transmembrane region" description="Helical" evidence="7">
    <location>
        <begin position="326"/>
        <end position="348"/>
    </location>
</feature>
<protein>
    <submittedName>
        <fullName evidence="11">(diamondback moth) hypothetical protein</fullName>
    </submittedName>
</protein>
<keyword evidence="5" id="KW-0863">Zinc-finger</keyword>
<feature type="domain" description="Major facilitator superfamily (MFS) profile" evidence="10">
    <location>
        <begin position="1"/>
        <end position="453"/>
    </location>
</feature>
<dbReference type="GO" id="GO:0008270">
    <property type="term" value="F:zinc ion binding"/>
    <property type="evidence" value="ECO:0007669"/>
    <property type="project" value="UniProtKB-KW"/>
</dbReference>
<evidence type="ECO:0000256" key="2">
    <source>
        <dbReference type="ARBA" id="ARBA00022692"/>
    </source>
</evidence>
<gene>
    <name evidence="11" type="ORF">PLXY2_LOCUS14642</name>
</gene>
<dbReference type="SUPFAM" id="SSF103473">
    <property type="entry name" value="MFS general substrate transporter"/>
    <property type="match status" value="1"/>
</dbReference>
<feature type="transmembrane region" description="Helical" evidence="7">
    <location>
        <begin position="430"/>
        <end position="449"/>
    </location>
</feature>
<accession>A0A8S4GC02</accession>
<dbReference type="InterPro" id="IPR036875">
    <property type="entry name" value="Znf_CCHC_sf"/>
</dbReference>
<feature type="transmembrane region" description="Helical" evidence="7">
    <location>
        <begin position="255"/>
        <end position="277"/>
    </location>
</feature>
<feature type="transmembrane region" description="Helical" evidence="7">
    <location>
        <begin position="393"/>
        <end position="415"/>
    </location>
</feature>
<evidence type="ECO:0000313" key="12">
    <source>
        <dbReference type="Proteomes" id="UP000653454"/>
    </source>
</evidence>
<dbReference type="PANTHER" id="PTHR48021:SF68">
    <property type="entry name" value="MAJOR FACILITATOR SUPERFAMILY (MFS) PROFILE DOMAIN-CONTAINING PROTEIN"/>
    <property type="match status" value="1"/>
</dbReference>
<dbReference type="InterPro" id="IPR005828">
    <property type="entry name" value="MFS_sugar_transport-like"/>
</dbReference>
<name>A0A8S4GC02_PLUXY</name>
<evidence type="ECO:0000256" key="1">
    <source>
        <dbReference type="ARBA" id="ARBA00004141"/>
    </source>
</evidence>
<evidence type="ECO:0000313" key="11">
    <source>
        <dbReference type="EMBL" id="CAG9136382.1"/>
    </source>
</evidence>
<dbReference type="InterPro" id="IPR036259">
    <property type="entry name" value="MFS_trans_sf"/>
</dbReference>
<reference evidence="11" key="1">
    <citation type="submission" date="2020-11" db="EMBL/GenBank/DDBJ databases">
        <authorList>
            <person name="Whiteford S."/>
        </authorList>
    </citation>
    <scope>NUCLEOTIDE SEQUENCE</scope>
</reference>
<dbReference type="InterPro" id="IPR001878">
    <property type="entry name" value="Znf_CCHC"/>
</dbReference>
<feature type="transmembrane region" description="Helical" evidence="7">
    <location>
        <begin position="160"/>
        <end position="182"/>
    </location>
</feature>
<keyword evidence="12" id="KW-1185">Reference proteome</keyword>
<evidence type="ECO:0000259" key="9">
    <source>
        <dbReference type="PROSITE" id="PS50158"/>
    </source>
</evidence>
<evidence type="ECO:0000256" key="7">
    <source>
        <dbReference type="SAM" id="Phobius"/>
    </source>
</evidence>
<dbReference type="GO" id="GO:0016020">
    <property type="term" value="C:membrane"/>
    <property type="evidence" value="ECO:0007669"/>
    <property type="project" value="UniProtKB-SubCell"/>
</dbReference>
<dbReference type="InterPro" id="IPR020846">
    <property type="entry name" value="MFS_dom"/>
</dbReference>
<feature type="region of interest" description="Disordered" evidence="6">
    <location>
        <begin position="517"/>
        <end position="548"/>
    </location>
</feature>
<dbReference type="SUPFAM" id="SSF57756">
    <property type="entry name" value="Retrovirus zinc finger-like domains"/>
    <property type="match status" value="1"/>
</dbReference>
<evidence type="ECO:0000256" key="6">
    <source>
        <dbReference type="SAM" id="MobiDB-lite"/>
    </source>
</evidence>
<keyword evidence="5" id="KW-0862">Zinc</keyword>
<dbReference type="PROSITE" id="PS51257">
    <property type="entry name" value="PROKAR_LIPOPROTEIN"/>
    <property type="match status" value="1"/>
</dbReference>
<keyword evidence="3 7" id="KW-1133">Transmembrane helix</keyword>
<dbReference type="PANTHER" id="PTHR48021">
    <property type="match status" value="1"/>
</dbReference>
<organism evidence="11 12">
    <name type="scientific">Plutella xylostella</name>
    <name type="common">Diamondback moth</name>
    <name type="synonym">Plutella maculipennis</name>
    <dbReference type="NCBI Taxonomy" id="51655"/>
    <lineage>
        <taxon>Eukaryota</taxon>
        <taxon>Metazoa</taxon>
        <taxon>Ecdysozoa</taxon>
        <taxon>Arthropoda</taxon>
        <taxon>Hexapoda</taxon>
        <taxon>Insecta</taxon>
        <taxon>Pterygota</taxon>
        <taxon>Neoptera</taxon>
        <taxon>Endopterygota</taxon>
        <taxon>Lepidoptera</taxon>
        <taxon>Glossata</taxon>
        <taxon>Ditrysia</taxon>
        <taxon>Yponomeutoidea</taxon>
        <taxon>Plutellidae</taxon>
        <taxon>Plutella</taxon>
    </lineage>
</organism>
<dbReference type="InterPro" id="IPR005829">
    <property type="entry name" value="Sugar_transporter_CS"/>
</dbReference>
<dbReference type="SMART" id="SM00343">
    <property type="entry name" value="ZnF_C2HC"/>
    <property type="match status" value="2"/>
</dbReference>
<dbReference type="Pfam" id="PF00083">
    <property type="entry name" value="Sugar_tr"/>
    <property type="match status" value="1"/>
</dbReference>
<evidence type="ECO:0000256" key="8">
    <source>
        <dbReference type="SAM" id="SignalP"/>
    </source>
</evidence>
<evidence type="ECO:0000256" key="3">
    <source>
        <dbReference type="ARBA" id="ARBA00022989"/>
    </source>
</evidence>
<dbReference type="Proteomes" id="UP000653454">
    <property type="component" value="Unassembled WGS sequence"/>
</dbReference>
<keyword evidence="2 7" id="KW-0812">Transmembrane</keyword>
<feature type="compositionally biased region" description="Basic and acidic residues" evidence="6">
    <location>
        <begin position="534"/>
        <end position="545"/>
    </location>
</feature>
<dbReference type="AlphaFoldDB" id="A0A8S4GC02"/>
<sequence length="877" mass="98191">MVSPFAKQCFVVLGMALSLSCHGATYGHTVSLTAHYRDQHGDRMSTSDVSWIASTFNMTKILGTLACPALMSFLGRRKTHLLTTLPAFVHWNLFTFGDSLPVFLTARLLQGFAIGVDATMSSMLIAEYTDPKNRASFAAVTIVFMGLGILFVHFSATLLTWRATAAVCSILPLLTAVVTWLSPETPSFLVYKGKYKEARKVFKWLRGDGDAERKEIDDLIEDHKKSRKTKEERAKKVSLIDNLKRLKDVAFLKEFYQPVVISLCFCLIFQFGGAQYMPAYGNIILKYLLKKSDVKDVSWQLNALDVLRPISTGIAIIVLKKFKRRTVIFTFGSLTLASFISMSIYVFIREAGVFDQNWWCDILMMSLMALYTVAFNVGLCPIYFVIFGEIIPLAYRGIGSAIVVSVLGPCSFAILKSAPYMFSTLGVEGAFLIYASVLSACLSIIYVLLPETKDRTLLDIEIEFKNRSKNQKVADVELKLMSSSSCISISFNCVKSELLTWTSELCAIMSNAEASPFNRSSRTARSPPPASSCTRDHQHHDEKPEPPVIEVISTPEIQKWMAHIESCLNEVCIISTEGKLNSDQKLRIATLCRKIGAGTSQMAVQYQSVKQHAISAQEKIEHLYEQGANKEKSSEDTKNLVQKIISPEELKLHVSSVRKTKHGGVIISTERKEDIQKLKQCEKFNSSGLTISEVSKRKPRIVIIDVPNNLSNNQVIDYLYEQNIADHFPNSERESIVSNIKLSHLSGKKGGLYSNYILEVPADVRKLLISQRRVYLHWSSCPVRDYTYVSRCFKCQQYGHSAKFCRDPESTCGHCGQVGHTIKECPQTTEPPVCATCLRFKKPSDHKTGEEACPARKFAELKMINSTDYEVPTCGLI</sequence>
<feature type="chain" id="PRO_5035840309" evidence="8">
    <location>
        <begin position="28"/>
        <end position="877"/>
    </location>
</feature>
<keyword evidence="5" id="KW-0479">Metal-binding</keyword>